<dbReference type="SUPFAM" id="SSF53474">
    <property type="entry name" value="alpha/beta-Hydrolases"/>
    <property type="match status" value="1"/>
</dbReference>
<sequence length="290" mass="30548">MIALLLAAGLTVTAPLPVTYNALPAVAMTVSHPGAAPPGANEWSCRSTKRPVVLLHGTHVNMALNWNALSPLLKNNGYCVFALNYGGLRAGQVGGTEPIEDSGLELAEFVERVRMAIGADEVDLVGHSQGGLLAQYYVKFLGGAAKVHDVVGLAPTSHGSDAAGSSRWIWSLLQVSPALRGLVEAADPAVLQQLRGSPFMDRMNSTPDAVPGVRYTTIATRYDGIVTPYRSQFLDGGRNVVVQDLCANDFADHLALAFDHVALREVLNALDPPAARPPDCSTPVLPLVGG</sequence>
<dbReference type="EMBL" id="BMNC01000010">
    <property type="protein sequence ID" value="GGN11475.1"/>
    <property type="molecule type" value="Genomic_DNA"/>
</dbReference>
<dbReference type="Proteomes" id="UP000597656">
    <property type="component" value="Unassembled WGS sequence"/>
</dbReference>
<proteinExistence type="predicted"/>
<dbReference type="PANTHER" id="PTHR37574:SF1">
    <property type="entry name" value="LIPASE B"/>
    <property type="match status" value="1"/>
</dbReference>
<dbReference type="Pfam" id="PF01674">
    <property type="entry name" value="Lipase_2"/>
    <property type="match status" value="1"/>
</dbReference>
<dbReference type="InterPro" id="IPR002918">
    <property type="entry name" value="Lipase_EstA/Esterase_EstB"/>
</dbReference>
<organism evidence="1 2">
    <name type="scientific">Lentzea pudingi</name>
    <dbReference type="NCBI Taxonomy" id="1789439"/>
    <lineage>
        <taxon>Bacteria</taxon>
        <taxon>Bacillati</taxon>
        <taxon>Actinomycetota</taxon>
        <taxon>Actinomycetes</taxon>
        <taxon>Pseudonocardiales</taxon>
        <taxon>Pseudonocardiaceae</taxon>
        <taxon>Lentzea</taxon>
    </lineage>
</organism>
<gene>
    <name evidence="1" type="ORF">GCM10011609_59430</name>
</gene>
<name>A0ABQ2IKP7_9PSEU</name>
<evidence type="ECO:0000313" key="2">
    <source>
        <dbReference type="Proteomes" id="UP000597656"/>
    </source>
</evidence>
<dbReference type="Gene3D" id="3.40.50.1820">
    <property type="entry name" value="alpha/beta hydrolase"/>
    <property type="match status" value="1"/>
</dbReference>
<reference evidence="2" key="1">
    <citation type="journal article" date="2019" name="Int. J. Syst. Evol. Microbiol.">
        <title>The Global Catalogue of Microorganisms (GCM) 10K type strain sequencing project: providing services to taxonomists for standard genome sequencing and annotation.</title>
        <authorList>
            <consortium name="The Broad Institute Genomics Platform"/>
            <consortium name="The Broad Institute Genome Sequencing Center for Infectious Disease"/>
            <person name="Wu L."/>
            <person name="Ma J."/>
        </authorList>
    </citation>
    <scope>NUCLEOTIDE SEQUENCE [LARGE SCALE GENOMIC DNA]</scope>
    <source>
        <strain evidence="2">CGMCC 4.7319</strain>
    </source>
</reference>
<accession>A0ABQ2IKP7</accession>
<keyword evidence="2" id="KW-1185">Reference proteome</keyword>
<evidence type="ECO:0000313" key="1">
    <source>
        <dbReference type="EMBL" id="GGN11475.1"/>
    </source>
</evidence>
<dbReference type="PANTHER" id="PTHR37574">
    <property type="entry name" value="LIPASE B"/>
    <property type="match status" value="1"/>
</dbReference>
<dbReference type="InterPro" id="IPR053228">
    <property type="entry name" value="Stereospecific_Lipase"/>
</dbReference>
<comment type="caution">
    <text evidence="1">The sequence shown here is derived from an EMBL/GenBank/DDBJ whole genome shotgun (WGS) entry which is preliminary data.</text>
</comment>
<dbReference type="InterPro" id="IPR029058">
    <property type="entry name" value="AB_hydrolase_fold"/>
</dbReference>
<protein>
    <submittedName>
        <fullName evidence="1">Lipase</fullName>
    </submittedName>
</protein>
<dbReference type="RefSeq" id="WP_229693879.1">
    <property type="nucleotide sequence ID" value="NZ_BMNC01000010.1"/>
</dbReference>